<dbReference type="RefSeq" id="WP_152417700.1">
    <property type="nucleotide sequence ID" value="NZ_CP078063.1"/>
</dbReference>
<gene>
    <name evidence="1" type="ORF">KU306_13005</name>
</gene>
<dbReference type="PROSITE" id="PS51257">
    <property type="entry name" value="PROKAR_LIPOPROTEIN"/>
    <property type="match status" value="1"/>
</dbReference>
<reference evidence="1" key="1">
    <citation type="submission" date="2021-07" db="EMBL/GenBank/DDBJ databases">
        <title>Studies on halocins as antimicrobial molecules from haloarchaea.</title>
        <authorList>
            <person name="Kumar S."/>
            <person name="Khare S.K."/>
        </authorList>
    </citation>
    <scope>NUCLEOTIDE SEQUENCE</scope>
    <source>
        <strain evidence="1">NCIM 5678</strain>
    </source>
</reference>
<protein>
    <submittedName>
        <fullName evidence="1">Uncharacterized protein</fullName>
    </submittedName>
</protein>
<name>A0ABY5RED3_HALLR</name>
<evidence type="ECO:0000313" key="2">
    <source>
        <dbReference type="Proteomes" id="UP001058330"/>
    </source>
</evidence>
<accession>A0ABY5RED3</accession>
<dbReference type="EMBL" id="CP078063">
    <property type="protein sequence ID" value="UVE49823.1"/>
    <property type="molecule type" value="Genomic_DNA"/>
</dbReference>
<evidence type="ECO:0000313" key="1">
    <source>
        <dbReference type="EMBL" id="UVE49823.1"/>
    </source>
</evidence>
<sequence length="139" mass="14743">MTTRRELLTMLGSSVLVLTAGCSTTSEQETRNTIDVIVNNNRRESPAAVTVELLKDDATVFHQFVTLQAGPDSVSRSIGAVRGVQDEAEVTIKASLESPAKESSKTIAAGCLPDDTHTEVIVTIAPGDNIEISSNGCDR</sequence>
<proteinExistence type="predicted"/>
<keyword evidence="2" id="KW-1185">Reference proteome</keyword>
<dbReference type="GeneID" id="74529841"/>
<dbReference type="Proteomes" id="UP001058330">
    <property type="component" value="Chromosome"/>
</dbReference>
<organism evidence="1 2">
    <name type="scientific">Haloferax larsenii</name>
    <dbReference type="NCBI Taxonomy" id="302484"/>
    <lineage>
        <taxon>Archaea</taxon>
        <taxon>Methanobacteriati</taxon>
        <taxon>Methanobacteriota</taxon>
        <taxon>Stenosarchaea group</taxon>
        <taxon>Halobacteria</taxon>
        <taxon>Halobacteriales</taxon>
        <taxon>Haloferacaceae</taxon>
        <taxon>Haloferax</taxon>
    </lineage>
</organism>